<dbReference type="Proteomes" id="UP000094285">
    <property type="component" value="Unassembled WGS sequence"/>
</dbReference>
<dbReference type="RefSeq" id="XP_020062902.1">
    <property type="nucleotide sequence ID" value="XM_020211090.1"/>
</dbReference>
<reference evidence="3" key="1">
    <citation type="submission" date="2016-05" db="EMBL/GenBank/DDBJ databases">
        <title>Comparative genomics of biotechnologically important yeasts.</title>
        <authorList>
            <consortium name="DOE Joint Genome Institute"/>
            <person name="Riley R."/>
            <person name="Haridas S."/>
            <person name="Wolfe K.H."/>
            <person name="Lopes M.R."/>
            <person name="Hittinger C.T."/>
            <person name="Goker M."/>
            <person name="Salamov A."/>
            <person name="Wisecaver J."/>
            <person name="Long T.M."/>
            <person name="Aerts A.L."/>
            <person name="Barry K."/>
            <person name="Choi C."/>
            <person name="Clum A."/>
            <person name="Coughlan A.Y."/>
            <person name="Deshpande S."/>
            <person name="Douglass A.P."/>
            <person name="Hanson S.J."/>
            <person name="Klenk H.-P."/>
            <person name="Labutti K."/>
            <person name="Lapidus A."/>
            <person name="Lindquist E."/>
            <person name="Lipzen A."/>
            <person name="Meier-Kolthoff J.P."/>
            <person name="Ohm R.A."/>
            <person name="Otillar R.P."/>
            <person name="Pangilinan J."/>
            <person name="Peng Y."/>
            <person name="Rokas A."/>
            <person name="Rosa C.A."/>
            <person name="Scheuner C."/>
            <person name="Sibirny A.A."/>
            <person name="Slot J.C."/>
            <person name="Stielow J.B."/>
            <person name="Sun H."/>
            <person name="Kurtzman C.P."/>
            <person name="Blackwell M."/>
            <person name="Grigoriev I.V."/>
            <person name="Jeffries T.W."/>
        </authorList>
    </citation>
    <scope>NUCLEOTIDE SEQUENCE [LARGE SCALE GENOMIC DNA]</scope>
    <source>
        <strain evidence="3">NRRL Y-17324</strain>
    </source>
</reference>
<evidence type="ECO:0000313" key="3">
    <source>
        <dbReference type="Proteomes" id="UP000094285"/>
    </source>
</evidence>
<accession>A0A1E4SE77</accession>
<sequence length="438" mass="48761">MFRYRLSKLKASVRAKKKDEGPFVAVIENPLFVDDLILDELRDLRRLKAIFSSTSRRTPEYNLGDSSPMSSQFSYKSGIESNDTSVAPVRSSCSILEFCMNPERLAVFSTSSILENIQNDETASVCSCDSGSDFSDEASEFASIRAIKSVPERIDSSETVEVCSCDLDLEIIQDDETSKRTSNSAVQSIPEIIVSSNTGAHCSSRSEPENIHVDEASECASSWDMESIQEIIGSSRASECVLIPLPEGEADLKRELKGLLLHLENVKEQLYELWLTEGSNHPFYSLLDSQRLTTESEICAINSKLNASLDQASDIHEEDHKIIQNEPDSPIVNDLALPKKSSEASETNLKNELERLLKDQERNKVELARCTAALGTDNLIERMPEILHLKFKQRQIALQISKINSKLNAAQAFPIADNLAVSKKSSDKHEADLKKELE</sequence>
<organism evidence="2 3">
    <name type="scientific">Suhomyces tanzawaensis NRRL Y-17324</name>
    <dbReference type="NCBI Taxonomy" id="984487"/>
    <lineage>
        <taxon>Eukaryota</taxon>
        <taxon>Fungi</taxon>
        <taxon>Dikarya</taxon>
        <taxon>Ascomycota</taxon>
        <taxon>Saccharomycotina</taxon>
        <taxon>Pichiomycetes</taxon>
        <taxon>Debaryomycetaceae</taxon>
        <taxon>Suhomyces</taxon>
    </lineage>
</organism>
<name>A0A1E4SE77_9ASCO</name>
<gene>
    <name evidence="2" type="ORF">CANTADRAFT_7274</name>
</gene>
<keyword evidence="3" id="KW-1185">Reference proteome</keyword>
<dbReference type="EMBL" id="KV453914">
    <property type="protein sequence ID" value="ODV77780.1"/>
    <property type="molecule type" value="Genomic_DNA"/>
</dbReference>
<evidence type="ECO:0000256" key="1">
    <source>
        <dbReference type="SAM" id="Coils"/>
    </source>
</evidence>
<evidence type="ECO:0000313" key="2">
    <source>
        <dbReference type="EMBL" id="ODV77780.1"/>
    </source>
</evidence>
<feature type="coiled-coil region" evidence="1">
    <location>
        <begin position="339"/>
        <end position="370"/>
    </location>
</feature>
<dbReference type="GeneID" id="30985226"/>
<dbReference type="AlphaFoldDB" id="A0A1E4SE77"/>
<keyword evidence="1" id="KW-0175">Coiled coil</keyword>
<feature type="non-terminal residue" evidence="2">
    <location>
        <position position="438"/>
    </location>
</feature>
<proteinExistence type="predicted"/>
<protein>
    <submittedName>
        <fullName evidence="2">Uncharacterized protein</fullName>
    </submittedName>
</protein>